<proteinExistence type="predicted"/>
<protein>
    <submittedName>
        <fullName evidence="1">Uncharacterized protein</fullName>
    </submittedName>
</protein>
<name>A0A2P2NW87_RHIMU</name>
<dbReference type="AlphaFoldDB" id="A0A2P2NW87"/>
<sequence length="57" mass="6797">MLFFFLFACFLGLTFSFFLVHQWVQWAMGYITVVALLSHNFHNPYQDSNPRPLRLDV</sequence>
<organism evidence="1">
    <name type="scientific">Rhizophora mucronata</name>
    <name type="common">Asiatic mangrove</name>
    <dbReference type="NCBI Taxonomy" id="61149"/>
    <lineage>
        <taxon>Eukaryota</taxon>
        <taxon>Viridiplantae</taxon>
        <taxon>Streptophyta</taxon>
        <taxon>Embryophyta</taxon>
        <taxon>Tracheophyta</taxon>
        <taxon>Spermatophyta</taxon>
        <taxon>Magnoliopsida</taxon>
        <taxon>eudicotyledons</taxon>
        <taxon>Gunneridae</taxon>
        <taxon>Pentapetalae</taxon>
        <taxon>rosids</taxon>
        <taxon>fabids</taxon>
        <taxon>Malpighiales</taxon>
        <taxon>Rhizophoraceae</taxon>
        <taxon>Rhizophora</taxon>
    </lineage>
</organism>
<dbReference type="EMBL" id="GGEC01066107">
    <property type="protein sequence ID" value="MBX46591.1"/>
    <property type="molecule type" value="Transcribed_RNA"/>
</dbReference>
<accession>A0A2P2NW87</accession>
<reference evidence="1" key="1">
    <citation type="submission" date="2018-02" db="EMBL/GenBank/DDBJ databases">
        <title>Rhizophora mucronata_Transcriptome.</title>
        <authorList>
            <person name="Meera S.P."/>
            <person name="Sreeshan A."/>
            <person name="Augustine A."/>
        </authorList>
    </citation>
    <scope>NUCLEOTIDE SEQUENCE</scope>
    <source>
        <tissue evidence="1">Leaf</tissue>
    </source>
</reference>
<evidence type="ECO:0000313" key="1">
    <source>
        <dbReference type="EMBL" id="MBX46591.1"/>
    </source>
</evidence>